<reference evidence="8" key="1">
    <citation type="submission" date="2020-06" db="EMBL/GenBank/DDBJ databases">
        <title>Whole Genome Sequence of Bradyrhizobium sp. Strain 66S1MB.</title>
        <authorList>
            <person name="Bromfield E."/>
            <person name="Cloutier S."/>
        </authorList>
    </citation>
    <scope>NUCLEOTIDE SEQUENCE</scope>
    <source>
        <strain evidence="8">66S1MB</strain>
    </source>
</reference>
<evidence type="ECO:0000256" key="4">
    <source>
        <dbReference type="ARBA" id="ARBA00022982"/>
    </source>
</evidence>
<keyword evidence="2" id="KW-0004">4Fe-4S</keyword>
<evidence type="ECO:0000256" key="3">
    <source>
        <dbReference type="ARBA" id="ARBA00022723"/>
    </source>
</evidence>
<name>A0A973WSU1_9BRAD</name>
<gene>
    <name evidence="8" type="ORF">HU230_29305</name>
</gene>
<organism evidence="8">
    <name type="scientific">Bradyrhizobium quebecense</name>
    <dbReference type="NCBI Taxonomy" id="2748629"/>
    <lineage>
        <taxon>Bacteria</taxon>
        <taxon>Pseudomonadati</taxon>
        <taxon>Pseudomonadota</taxon>
        <taxon>Alphaproteobacteria</taxon>
        <taxon>Hyphomicrobiales</taxon>
        <taxon>Nitrobacteraceae</taxon>
        <taxon>Bradyrhizobium</taxon>
    </lineage>
</organism>
<evidence type="ECO:0000259" key="7">
    <source>
        <dbReference type="PROSITE" id="PS51373"/>
    </source>
</evidence>
<evidence type="ECO:0000256" key="5">
    <source>
        <dbReference type="ARBA" id="ARBA00023004"/>
    </source>
</evidence>
<evidence type="ECO:0000256" key="2">
    <source>
        <dbReference type="ARBA" id="ARBA00022485"/>
    </source>
</evidence>
<evidence type="ECO:0000256" key="1">
    <source>
        <dbReference type="ARBA" id="ARBA00022448"/>
    </source>
</evidence>
<keyword evidence="1" id="KW-0813">Transport</keyword>
<proteinExistence type="predicted"/>
<protein>
    <submittedName>
        <fullName evidence="8">Iron oxidase</fullName>
    </submittedName>
</protein>
<accession>A0A973WSU1</accession>
<dbReference type="AlphaFoldDB" id="A0A973WSU1"/>
<dbReference type="GO" id="GO:0051539">
    <property type="term" value="F:4 iron, 4 sulfur cluster binding"/>
    <property type="evidence" value="ECO:0007669"/>
    <property type="project" value="UniProtKB-KW"/>
</dbReference>
<keyword evidence="5" id="KW-0408">Iron</keyword>
<dbReference type="Gene3D" id="4.10.490.10">
    <property type="entry name" value="High potential iron-sulphur protein"/>
    <property type="match status" value="1"/>
</dbReference>
<dbReference type="RefSeq" id="WP_176533177.1">
    <property type="nucleotide sequence ID" value="NZ_CP088022.1"/>
</dbReference>
<evidence type="ECO:0000256" key="6">
    <source>
        <dbReference type="ARBA" id="ARBA00023014"/>
    </source>
</evidence>
<keyword evidence="3" id="KW-0479">Metal-binding</keyword>
<feature type="domain" description="High potential iron-sulfur proteins family profile" evidence="7">
    <location>
        <begin position="24"/>
        <end position="85"/>
    </location>
</feature>
<comment type="caution">
    <text evidence="8">The sequence shown here is derived from an EMBL/GenBank/DDBJ whole genome shotgun (WGS) entry which is preliminary data.</text>
</comment>
<dbReference type="EMBL" id="JABWSX010000001">
    <property type="protein sequence ID" value="NVL09816.1"/>
    <property type="molecule type" value="Genomic_DNA"/>
</dbReference>
<dbReference type="GO" id="GO:0019646">
    <property type="term" value="P:aerobic electron transport chain"/>
    <property type="evidence" value="ECO:0007669"/>
    <property type="project" value="InterPro"/>
</dbReference>
<dbReference type="GO" id="GO:0046872">
    <property type="term" value="F:metal ion binding"/>
    <property type="evidence" value="ECO:0007669"/>
    <property type="project" value="UniProtKB-KW"/>
</dbReference>
<dbReference type="SUPFAM" id="SSF57652">
    <property type="entry name" value="HIPIP (high potential iron protein)"/>
    <property type="match status" value="1"/>
</dbReference>
<sequence>MAKQQSERSRRTLIRVAIAGIPAARLPRTAAASDKMTKPQAEYRDTPNGIYSCGLCTLFVAPEGCKVVEGAISKDGWCKAFAAVH</sequence>
<dbReference type="InterPro" id="IPR000170">
    <property type="entry name" value="High_potential_FeS_prot"/>
</dbReference>
<keyword evidence="4" id="KW-0249">Electron transport</keyword>
<dbReference type="GO" id="GO:0009055">
    <property type="term" value="F:electron transfer activity"/>
    <property type="evidence" value="ECO:0007669"/>
    <property type="project" value="InterPro"/>
</dbReference>
<dbReference type="PROSITE" id="PS51373">
    <property type="entry name" value="HIPIP"/>
    <property type="match status" value="1"/>
</dbReference>
<evidence type="ECO:0000313" key="8">
    <source>
        <dbReference type="EMBL" id="NVL09816.1"/>
    </source>
</evidence>
<dbReference type="InterPro" id="IPR036369">
    <property type="entry name" value="HIPIP_sf"/>
</dbReference>
<keyword evidence="6" id="KW-0411">Iron-sulfur</keyword>